<comment type="caution">
    <text evidence="3">The sequence shown here is derived from an EMBL/GenBank/DDBJ whole genome shotgun (WGS) entry which is preliminary data.</text>
</comment>
<sequence length="262" mass="27179">MGRSKTDYGRQTMIFKKKSYYDEMPETETVNGDTPAQAQQEIPAEPAPASVAPTGSAASGQSGKEDGSMNESDLTASISKNTVVKGDIATKDNLEIFGHVEGDVISKAVVKVYGVVRGKICCETFVASGAKICGDITCTHSVVVRTNTEIEGDIKCGSANISGTILGNVTAGEMVSLSETASVTGNVIAAGIEVSKGAILNGSVETQKKEPPKPKEKVKAVEQKEKVESKTETNAAPSAERPAGEAQKSEEKIPAAAANGSI</sequence>
<evidence type="ECO:0000256" key="1">
    <source>
        <dbReference type="ARBA" id="ARBA00044755"/>
    </source>
</evidence>
<feature type="compositionally biased region" description="Low complexity" evidence="2">
    <location>
        <begin position="35"/>
        <end position="49"/>
    </location>
</feature>
<feature type="region of interest" description="Disordered" evidence="2">
    <location>
        <begin position="17"/>
        <end position="72"/>
    </location>
</feature>
<dbReference type="Pfam" id="PF04519">
    <property type="entry name" value="Bactofilin"/>
    <property type="match status" value="2"/>
</dbReference>
<dbReference type="PANTHER" id="PTHR35024:SF4">
    <property type="entry name" value="POLYMER-FORMING CYTOSKELETAL PROTEIN"/>
    <property type="match status" value="1"/>
</dbReference>
<feature type="region of interest" description="Disordered" evidence="2">
    <location>
        <begin position="203"/>
        <end position="262"/>
    </location>
</feature>
<evidence type="ECO:0000313" key="3">
    <source>
        <dbReference type="EMBL" id="OUP66615.1"/>
    </source>
</evidence>
<dbReference type="InterPro" id="IPR007607">
    <property type="entry name" value="BacA/B"/>
</dbReference>
<proteinExistence type="inferred from homology"/>
<protein>
    <recommendedName>
        <fullName evidence="5">Polymer-forming cytoskeletal protein</fullName>
    </recommendedName>
</protein>
<comment type="similarity">
    <text evidence="1">Belongs to the bactofilin family.</text>
</comment>
<reference evidence="4" key="1">
    <citation type="submission" date="2017-04" db="EMBL/GenBank/DDBJ databases">
        <title>Function of individual gut microbiota members based on whole genome sequencing of pure cultures obtained from chicken caecum.</title>
        <authorList>
            <person name="Medvecky M."/>
            <person name="Cejkova D."/>
            <person name="Polansky O."/>
            <person name="Karasova D."/>
            <person name="Kubasova T."/>
            <person name="Cizek A."/>
            <person name="Rychlik I."/>
        </authorList>
    </citation>
    <scope>NUCLEOTIDE SEQUENCE [LARGE SCALE GENOMIC DNA]</scope>
    <source>
        <strain evidence="4">An175</strain>
    </source>
</reference>
<dbReference type="PANTHER" id="PTHR35024">
    <property type="entry name" value="HYPOTHETICAL CYTOSOLIC PROTEIN"/>
    <property type="match status" value="1"/>
</dbReference>
<evidence type="ECO:0000313" key="4">
    <source>
        <dbReference type="Proteomes" id="UP000196386"/>
    </source>
</evidence>
<dbReference type="EMBL" id="NFKP01000039">
    <property type="protein sequence ID" value="OUP66615.1"/>
    <property type="molecule type" value="Genomic_DNA"/>
</dbReference>
<gene>
    <name evidence="3" type="ORF">B5F11_19180</name>
</gene>
<dbReference type="Proteomes" id="UP000196386">
    <property type="component" value="Unassembled WGS sequence"/>
</dbReference>
<feature type="compositionally biased region" description="Basic and acidic residues" evidence="2">
    <location>
        <begin position="206"/>
        <end position="231"/>
    </location>
</feature>
<evidence type="ECO:0008006" key="5">
    <source>
        <dbReference type="Google" id="ProtNLM"/>
    </source>
</evidence>
<accession>A0A1Y4MWD6</accession>
<evidence type="ECO:0000256" key="2">
    <source>
        <dbReference type="SAM" id="MobiDB-lite"/>
    </source>
</evidence>
<organism evidence="3 4">
    <name type="scientific">Anaerotruncus colihominis</name>
    <dbReference type="NCBI Taxonomy" id="169435"/>
    <lineage>
        <taxon>Bacteria</taxon>
        <taxon>Bacillati</taxon>
        <taxon>Bacillota</taxon>
        <taxon>Clostridia</taxon>
        <taxon>Eubacteriales</taxon>
        <taxon>Oscillospiraceae</taxon>
        <taxon>Anaerotruncus</taxon>
    </lineage>
</organism>
<name>A0A1Y4MWD6_9FIRM</name>
<dbReference type="AlphaFoldDB" id="A0A1Y4MWD6"/>